<feature type="transmembrane region" description="Helical" evidence="13">
    <location>
        <begin position="505"/>
        <end position="527"/>
    </location>
</feature>
<accession>A0A4P6Q940</accession>
<feature type="compositionally biased region" description="Polar residues" evidence="12">
    <location>
        <begin position="254"/>
        <end position="279"/>
    </location>
</feature>
<evidence type="ECO:0000256" key="12">
    <source>
        <dbReference type="SAM" id="MobiDB-lite"/>
    </source>
</evidence>
<feature type="transmembrane region" description="Helical" evidence="13">
    <location>
        <begin position="461"/>
        <end position="484"/>
    </location>
</feature>
<keyword evidence="8 11" id="KW-0067">ATP-binding</keyword>
<sequence>MSRSAPLGAPGEARGVLSSKPFRRLWVSLSLSSLGDWLGLLALVALAAALTADADPLVRAYAVAGAAAVKLAPPVLLSPLAALLADRFDRRLTLAAADAARALLYLSIPIAGRLDWLLIAGFLAEIAALAWTPAKDAMLGELVPKRKQAHATRLGLLTVYGAAPVAAAVFAVLASLSWLVGALVPGSGGAASADAFLVPQTDASLYAAGAVFLASALSAWLLPKPRRAAPETPPTAAPAGPPAAAGAAADNERTSPLATTEGTAPLATTGTTDPLQTTEGDADAARSNERTAPLTPATGPAVAADNEATAQLSPAPEPAAGAGPSAARGASAQPATGQSAPAAASGGHRYRPENLLRTLWQGRRFAGTTPLVRGLLAGMVSVFPAVAAVAGVARLHVASLGAGNAGFGVLFAAVFAGAGLGMAAGPRILHHLSRPRLLAVSMAAAALALLAAGLIPNMVVAAVAVALAGAAAGITWVTGVTLLTQELEEDIRTRTLGYLNAVARTQLLVAMVAAPLLAAVIGDYAVAFGELTYGFLGTGAVLLIAGVLVLAASAVTYRRVDARGEAPLSKELFFALRGLPLPTVEAKQEERSLPGTFIVLEGGEGAGKSTQAGRLSVWLRDEGFEVVTTREPGSTKLGMRLRALLLDREHTGMSARAEALLYAADRAEHVASVILPALQRGAIVISDRYVDSTLAYQGTGRELPRDEIERVNEWATEDLAPHLTVLLDIPPEQGLARLGGSTDRMEGESEEFHARVRSGFRELAERDPSRYVVVDARESAEEITRDIRRRIRPLLPDPVPQDAEAITGMMPTIKE</sequence>
<feature type="transmembrane region" description="Helical" evidence="13">
    <location>
        <begin position="154"/>
        <end position="183"/>
    </location>
</feature>
<dbReference type="InterPro" id="IPR018094">
    <property type="entry name" value="Thymidylate_kinase"/>
</dbReference>
<dbReference type="PANTHER" id="PTHR10344">
    <property type="entry name" value="THYMIDYLATE KINASE"/>
    <property type="match status" value="1"/>
</dbReference>
<dbReference type="EC" id="2.7.4.9" evidence="2 11"/>
<dbReference type="PROSITE" id="PS01331">
    <property type="entry name" value="THYMIDYLATE_KINASE"/>
    <property type="match status" value="1"/>
</dbReference>
<dbReference type="SUPFAM" id="SSF52540">
    <property type="entry name" value="P-loop containing nucleoside triphosphate hydrolases"/>
    <property type="match status" value="1"/>
</dbReference>
<dbReference type="KEGG" id="strr:EKD16_21735"/>
<organism evidence="15 16">
    <name type="scientific">Streptomonospora litoralis</name>
    <dbReference type="NCBI Taxonomy" id="2498135"/>
    <lineage>
        <taxon>Bacteria</taxon>
        <taxon>Bacillati</taxon>
        <taxon>Actinomycetota</taxon>
        <taxon>Actinomycetes</taxon>
        <taxon>Streptosporangiales</taxon>
        <taxon>Nocardiopsidaceae</taxon>
        <taxon>Streptomonospora</taxon>
    </lineage>
</organism>
<evidence type="ECO:0000256" key="5">
    <source>
        <dbReference type="ARBA" id="ARBA00022727"/>
    </source>
</evidence>
<evidence type="ECO:0000256" key="13">
    <source>
        <dbReference type="SAM" id="Phobius"/>
    </source>
</evidence>
<dbReference type="HAMAP" id="MF_00165">
    <property type="entry name" value="Thymidylate_kinase"/>
    <property type="match status" value="1"/>
</dbReference>
<comment type="similarity">
    <text evidence="1 11">Belongs to the thymidylate kinase family.</text>
</comment>
<dbReference type="Gene3D" id="3.40.50.300">
    <property type="entry name" value="P-loop containing nucleotide triphosphate hydrolases"/>
    <property type="match status" value="1"/>
</dbReference>
<protein>
    <recommendedName>
        <fullName evidence="3 11">Thymidylate kinase</fullName>
        <ecNumber evidence="2 11">2.7.4.9</ecNumber>
    </recommendedName>
    <alternativeName>
        <fullName evidence="11">dTMP kinase</fullName>
    </alternativeName>
</protein>
<dbReference type="InterPro" id="IPR018095">
    <property type="entry name" value="Thymidylate_kin_CS"/>
</dbReference>
<feature type="transmembrane region" description="Helical" evidence="13">
    <location>
        <begin position="437"/>
        <end position="455"/>
    </location>
</feature>
<feature type="compositionally biased region" description="Low complexity" evidence="12">
    <location>
        <begin position="318"/>
        <end position="335"/>
    </location>
</feature>
<evidence type="ECO:0000256" key="6">
    <source>
        <dbReference type="ARBA" id="ARBA00022741"/>
    </source>
</evidence>
<keyword evidence="13" id="KW-0812">Transmembrane</keyword>
<evidence type="ECO:0000256" key="10">
    <source>
        <dbReference type="ARBA" id="ARBA00057735"/>
    </source>
</evidence>
<feature type="region of interest" description="Disordered" evidence="12">
    <location>
        <begin position="227"/>
        <end position="300"/>
    </location>
</feature>
<dbReference type="GO" id="GO:0005829">
    <property type="term" value="C:cytosol"/>
    <property type="evidence" value="ECO:0007669"/>
    <property type="project" value="TreeGrafter"/>
</dbReference>
<keyword evidence="7 11" id="KW-0418">Kinase</keyword>
<dbReference type="RefSeq" id="WP_131100748.1">
    <property type="nucleotide sequence ID" value="NZ_CP036455.1"/>
</dbReference>
<feature type="region of interest" description="Disordered" evidence="12">
    <location>
        <begin position="313"/>
        <end position="348"/>
    </location>
</feature>
<keyword evidence="16" id="KW-1185">Reference proteome</keyword>
<dbReference type="InterPro" id="IPR039430">
    <property type="entry name" value="Thymidylate_kin-like_dom"/>
</dbReference>
<evidence type="ECO:0000256" key="11">
    <source>
        <dbReference type="HAMAP-Rule" id="MF_00165"/>
    </source>
</evidence>
<dbReference type="GO" id="GO:0006227">
    <property type="term" value="P:dUDP biosynthetic process"/>
    <property type="evidence" value="ECO:0007669"/>
    <property type="project" value="TreeGrafter"/>
</dbReference>
<evidence type="ECO:0000313" key="16">
    <source>
        <dbReference type="Proteomes" id="UP000292235"/>
    </source>
</evidence>
<name>A0A4P6Q940_9ACTN</name>
<evidence type="ECO:0000256" key="1">
    <source>
        <dbReference type="ARBA" id="ARBA00009776"/>
    </source>
</evidence>
<comment type="catalytic activity">
    <reaction evidence="9 11">
        <text>dTMP + ATP = dTDP + ADP</text>
        <dbReference type="Rhea" id="RHEA:13517"/>
        <dbReference type="ChEBI" id="CHEBI:30616"/>
        <dbReference type="ChEBI" id="CHEBI:58369"/>
        <dbReference type="ChEBI" id="CHEBI:63528"/>
        <dbReference type="ChEBI" id="CHEBI:456216"/>
        <dbReference type="EC" id="2.7.4.9"/>
    </reaction>
</comment>
<feature type="binding site" evidence="11">
    <location>
        <begin position="602"/>
        <end position="609"/>
    </location>
    <ligand>
        <name>ATP</name>
        <dbReference type="ChEBI" id="CHEBI:30616"/>
    </ligand>
</feature>
<feature type="transmembrane region" description="Helical" evidence="13">
    <location>
        <begin position="25"/>
        <end position="49"/>
    </location>
</feature>
<dbReference type="Pfam" id="PF02223">
    <property type="entry name" value="Thymidylate_kin"/>
    <property type="match status" value="1"/>
</dbReference>
<dbReference type="NCBIfam" id="TIGR00041">
    <property type="entry name" value="DTMP_kinase"/>
    <property type="match status" value="1"/>
</dbReference>
<dbReference type="PANTHER" id="PTHR10344:SF4">
    <property type="entry name" value="UMP-CMP KINASE 2, MITOCHONDRIAL"/>
    <property type="match status" value="1"/>
</dbReference>
<feature type="transmembrane region" description="Helical" evidence="13">
    <location>
        <begin position="533"/>
        <end position="555"/>
    </location>
</feature>
<dbReference type="GO" id="GO:0006235">
    <property type="term" value="P:dTTP biosynthetic process"/>
    <property type="evidence" value="ECO:0007669"/>
    <property type="project" value="UniProtKB-UniRule"/>
</dbReference>
<evidence type="ECO:0000256" key="7">
    <source>
        <dbReference type="ARBA" id="ARBA00022777"/>
    </source>
</evidence>
<dbReference type="SUPFAM" id="SSF103473">
    <property type="entry name" value="MFS general substrate transporter"/>
    <property type="match status" value="1"/>
</dbReference>
<evidence type="ECO:0000256" key="2">
    <source>
        <dbReference type="ARBA" id="ARBA00012980"/>
    </source>
</evidence>
<feature type="domain" description="Thymidylate kinase-like" evidence="14">
    <location>
        <begin position="600"/>
        <end position="787"/>
    </location>
</feature>
<dbReference type="Proteomes" id="UP000292235">
    <property type="component" value="Chromosome"/>
</dbReference>
<gene>
    <name evidence="11 15" type="primary">tmk</name>
    <name evidence="15" type="ORF">EKD16_21735</name>
</gene>
<evidence type="ECO:0000256" key="9">
    <source>
        <dbReference type="ARBA" id="ARBA00048743"/>
    </source>
</evidence>
<dbReference type="Gene3D" id="1.20.1250.20">
    <property type="entry name" value="MFS general substrate transporter like domains"/>
    <property type="match status" value="2"/>
</dbReference>
<proteinExistence type="inferred from homology"/>
<evidence type="ECO:0000256" key="8">
    <source>
        <dbReference type="ARBA" id="ARBA00022840"/>
    </source>
</evidence>
<feature type="compositionally biased region" description="Pro residues" evidence="12">
    <location>
        <begin position="231"/>
        <end position="241"/>
    </location>
</feature>
<evidence type="ECO:0000256" key="3">
    <source>
        <dbReference type="ARBA" id="ARBA00017144"/>
    </source>
</evidence>
<dbReference type="FunFam" id="3.40.50.300:FF:000225">
    <property type="entry name" value="Thymidylate kinase"/>
    <property type="match status" value="1"/>
</dbReference>
<evidence type="ECO:0000313" key="15">
    <source>
        <dbReference type="EMBL" id="QBI56101.1"/>
    </source>
</evidence>
<dbReference type="InterPro" id="IPR036259">
    <property type="entry name" value="MFS_trans_sf"/>
</dbReference>
<keyword evidence="5 11" id="KW-0545">Nucleotide biosynthesis</keyword>
<comment type="function">
    <text evidence="10 11">Phosphorylation of dTMP to form dTDP in both de novo and salvage pathways of dTTP synthesis.</text>
</comment>
<feature type="transmembrane region" description="Helical" evidence="13">
    <location>
        <begin position="371"/>
        <end position="393"/>
    </location>
</feature>
<feature type="transmembrane region" description="Helical" evidence="13">
    <location>
        <begin position="405"/>
        <end position="425"/>
    </location>
</feature>
<dbReference type="GO" id="GO:0022857">
    <property type="term" value="F:transmembrane transporter activity"/>
    <property type="evidence" value="ECO:0007669"/>
    <property type="project" value="InterPro"/>
</dbReference>
<keyword evidence="13" id="KW-1133">Transmembrane helix</keyword>
<dbReference type="GO" id="GO:0005524">
    <property type="term" value="F:ATP binding"/>
    <property type="evidence" value="ECO:0007669"/>
    <property type="project" value="UniProtKB-UniRule"/>
</dbReference>
<dbReference type="GO" id="GO:0004798">
    <property type="term" value="F:dTMP kinase activity"/>
    <property type="evidence" value="ECO:0007669"/>
    <property type="project" value="UniProtKB-UniRule"/>
</dbReference>
<feature type="region of interest" description="Disordered" evidence="12">
    <location>
        <begin position="795"/>
        <end position="815"/>
    </location>
</feature>
<dbReference type="OrthoDB" id="9774907at2"/>
<keyword evidence="4 11" id="KW-0808">Transferase</keyword>
<dbReference type="EMBL" id="CP036455">
    <property type="protein sequence ID" value="QBI56101.1"/>
    <property type="molecule type" value="Genomic_DNA"/>
</dbReference>
<reference evidence="15 16" key="1">
    <citation type="submission" date="2019-02" db="EMBL/GenBank/DDBJ databases">
        <authorList>
            <person name="Khodamoradi S."/>
            <person name="Hahnke R.L."/>
            <person name="Kaempfer P."/>
            <person name="Schumann P."/>
            <person name="Rohde M."/>
            <person name="Steinert M."/>
            <person name="Luzhetskyy A."/>
            <person name="Wink J."/>
            <person name="Ruckert C."/>
        </authorList>
    </citation>
    <scope>NUCLEOTIDE SEQUENCE [LARGE SCALE GENOMIC DNA]</scope>
    <source>
        <strain evidence="15 16">M2</strain>
    </source>
</reference>
<dbReference type="InterPro" id="IPR027417">
    <property type="entry name" value="P-loop_NTPase"/>
</dbReference>
<feature type="transmembrane region" description="Helical" evidence="13">
    <location>
        <begin position="203"/>
        <end position="222"/>
    </location>
</feature>
<feature type="transmembrane region" description="Helical" evidence="13">
    <location>
        <begin position="61"/>
        <end position="85"/>
    </location>
</feature>
<dbReference type="InterPro" id="IPR011701">
    <property type="entry name" value="MFS"/>
</dbReference>
<dbReference type="GO" id="GO:0006233">
    <property type="term" value="P:dTDP biosynthetic process"/>
    <property type="evidence" value="ECO:0007669"/>
    <property type="project" value="InterPro"/>
</dbReference>
<keyword evidence="13" id="KW-0472">Membrane</keyword>
<evidence type="ECO:0000256" key="4">
    <source>
        <dbReference type="ARBA" id="ARBA00022679"/>
    </source>
</evidence>
<dbReference type="AlphaFoldDB" id="A0A4P6Q940"/>
<evidence type="ECO:0000259" key="14">
    <source>
        <dbReference type="Pfam" id="PF02223"/>
    </source>
</evidence>
<dbReference type="CDD" id="cd01672">
    <property type="entry name" value="TMPK"/>
    <property type="match status" value="1"/>
</dbReference>
<keyword evidence="6 11" id="KW-0547">Nucleotide-binding</keyword>
<dbReference type="Pfam" id="PF07690">
    <property type="entry name" value="MFS_1"/>
    <property type="match status" value="1"/>
</dbReference>